<dbReference type="OrthoDB" id="4753773at2"/>
<evidence type="ECO:0008006" key="3">
    <source>
        <dbReference type="Google" id="ProtNLM"/>
    </source>
</evidence>
<accession>A0A7I7K7V9</accession>
<evidence type="ECO:0000313" key="2">
    <source>
        <dbReference type="Proteomes" id="UP000467006"/>
    </source>
</evidence>
<gene>
    <name evidence="1" type="ORF">MDUV_44680</name>
</gene>
<dbReference type="AlphaFoldDB" id="A0A7I7K7V9"/>
<proteinExistence type="predicted"/>
<dbReference type="EMBL" id="AP022563">
    <property type="protein sequence ID" value="BBX19608.1"/>
    <property type="molecule type" value="Genomic_DNA"/>
</dbReference>
<sequence length="158" mass="16361">MTSVQLTGHRDLRGRSPLSLRRLALTSAMVAAGFAGWLAATVDEQPVASSPRPVTAVVAAPASVGSEAQPPAREFQRSGQIVALSDDTVTMATDGRLTTFRVTPQTTRITVPGAETFAPAQSVVVLGIVRDGVAVATAIADERAVGPDGPPMDYQLPV</sequence>
<organism evidence="1 2">
    <name type="scientific">Mycolicibacterium duvalii</name>
    <dbReference type="NCBI Taxonomy" id="39688"/>
    <lineage>
        <taxon>Bacteria</taxon>
        <taxon>Bacillati</taxon>
        <taxon>Actinomycetota</taxon>
        <taxon>Actinomycetes</taxon>
        <taxon>Mycobacteriales</taxon>
        <taxon>Mycobacteriaceae</taxon>
        <taxon>Mycolicibacterium</taxon>
    </lineage>
</organism>
<evidence type="ECO:0000313" key="1">
    <source>
        <dbReference type="EMBL" id="BBX19608.1"/>
    </source>
</evidence>
<dbReference type="RefSeq" id="WP_133117702.1">
    <property type="nucleotide sequence ID" value="NZ_AP022563.1"/>
</dbReference>
<reference evidence="1 2" key="1">
    <citation type="journal article" date="2019" name="Emerg. Microbes Infect.">
        <title>Comprehensive subspecies identification of 175 nontuberculous mycobacteria species based on 7547 genomic profiles.</title>
        <authorList>
            <person name="Matsumoto Y."/>
            <person name="Kinjo T."/>
            <person name="Motooka D."/>
            <person name="Nabeya D."/>
            <person name="Jung N."/>
            <person name="Uechi K."/>
            <person name="Horii T."/>
            <person name="Iida T."/>
            <person name="Fujita J."/>
            <person name="Nakamura S."/>
        </authorList>
    </citation>
    <scope>NUCLEOTIDE SEQUENCE [LARGE SCALE GENOMIC DNA]</scope>
    <source>
        <strain evidence="1 2">JCM 6396</strain>
    </source>
</reference>
<name>A0A7I7K7V9_9MYCO</name>
<keyword evidence="2" id="KW-1185">Reference proteome</keyword>
<protein>
    <recommendedName>
        <fullName evidence="3">DUF5666 domain-containing protein</fullName>
    </recommendedName>
</protein>
<dbReference type="KEGG" id="mdu:MDUV_44680"/>
<dbReference type="Proteomes" id="UP000467006">
    <property type="component" value="Chromosome"/>
</dbReference>